<sequence>EIFGALLQEESLLLRQMTSRVAKRQRCAFDDGQPVPLSVAGQGLRVSGLMATAAASTRRPGGVAVRPDPALRGPLCELDSFEEVEDSLYVPQYNKYGEERVILFLKTASGHAFQPDLVKRICDAIHVGLSVRHVPSLILETKGIVQVEGGVTSAHELHMDPCMKRSGAQSRRDISISQREGRRHHTK</sequence>
<name>G3S9P0_GORGO</name>
<dbReference type="PANTHER" id="PTHR42921:SF1">
    <property type="entry name" value="ACETOACETYL-COA SYNTHETASE"/>
    <property type="match status" value="1"/>
</dbReference>
<dbReference type="PANTHER" id="PTHR42921">
    <property type="entry name" value="ACETOACETYL-COA SYNTHETASE"/>
    <property type="match status" value="1"/>
</dbReference>
<feature type="region of interest" description="Disordered" evidence="1">
    <location>
        <begin position="158"/>
        <end position="187"/>
    </location>
</feature>
<organism evidence="2 3">
    <name type="scientific">Gorilla gorilla gorilla</name>
    <name type="common">Western lowland gorilla</name>
    <dbReference type="NCBI Taxonomy" id="9595"/>
    <lineage>
        <taxon>Eukaryota</taxon>
        <taxon>Metazoa</taxon>
        <taxon>Chordata</taxon>
        <taxon>Craniata</taxon>
        <taxon>Vertebrata</taxon>
        <taxon>Euteleostomi</taxon>
        <taxon>Mammalia</taxon>
        <taxon>Eutheria</taxon>
        <taxon>Euarchontoglires</taxon>
        <taxon>Primates</taxon>
        <taxon>Haplorrhini</taxon>
        <taxon>Catarrhini</taxon>
        <taxon>Hominidae</taxon>
        <taxon>Gorilla</taxon>
    </lineage>
</organism>
<dbReference type="Bgee" id="ENSGGOG00000028413">
    <property type="expression patterns" value="Expressed in adult mammalian kidney and 3 other cell types or tissues"/>
</dbReference>
<reference evidence="2" key="4">
    <citation type="submission" date="2025-09" db="UniProtKB">
        <authorList>
            <consortium name="Ensembl"/>
        </authorList>
    </citation>
    <scope>IDENTIFICATION</scope>
</reference>
<evidence type="ECO:0000313" key="3">
    <source>
        <dbReference type="Proteomes" id="UP000001519"/>
    </source>
</evidence>
<keyword evidence="3" id="KW-1185">Reference proteome</keyword>
<protein>
    <submittedName>
        <fullName evidence="2">Uncharacterized protein</fullName>
    </submittedName>
</protein>
<dbReference type="Ensembl" id="ENSGGOT00000027164.2">
    <property type="protein sequence ID" value="ENSGGOP00000024807.2"/>
    <property type="gene ID" value="ENSGGOG00000028413.2"/>
</dbReference>
<reference evidence="2 3" key="2">
    <citation type="journal article" date="2012" name="Nature">
        <title>Insights into hominid evolution from the gorilla genome sequence.</title>
        <authorList>
            <person name="Scally A."/>
            <person name="Dutheil J.Y."/>
            <person name="Hillier L.W."/>
            <person name="Jordan G.E."/>
            <person name="Goodhead I."/>
            <person name="Herrero J."/>
            <person name="Hobolth A."/>
            <person name="Lappalainen T."/>
            <person name="Mailund T."/>
            <person name="Marques-Bonet T."/>
            <person name="McCarthy S."/>
            <person name="Montgomery S.H."/>
            <person name="Schwalie P.C."/>
            <person name="Tang Y.A."/>
            <person name="Ward M.C."/>
            <person name="Xue Y."/>
            <person name="Yngvadottir B."/>
            <person name="Alkan C."/>
            <person name="Andersen L.N."/>
            <person name="Ayub Q."/>
            <person name="Ball E.V."/>
            <person name="Beal K."/>
            <person name="Bradley B.J."/>
            <person name="Chen Y."/>
            <person name="Clee C.M."/>
            <person name="Fitzgerald S."/>
            <person name="Graves T.A."/>
            <person name="Gu Y."/>
            <person name="Heath P."/>
            <person name="Heger A."/>
            <person name="Karakoc E."/>
            <person name="Kolb-Kokocinski A."/>
            <person name="Laird G.K."/>
            <person name="Lunter G."/>
            <person name="Meader S."/>
            <person name="Mort M."/>
            <person name="Mullikin J.C."/>
            <person name="Munch K."/>
            <person name="O'Connor T.D."/>
            <person name="Phillips A.D."/>
            <person name="Prado-Martinez J."/>
            <person name="Rogers A.S."/>
            <person name="Sajjadian S."/>
            <person name="Schmidt D."/>
            <person name="Shaw K."/>
            <person name="Simpson J.T."/>
            <person name="Stenson P.D."/>
            <person name="Turner D.J."/>
            <person name="Vigilant L."/>
            <person name="Vilella A.J."/>
            <person name="Whitener W."/>
            <person name="Zhu B."/>
            <person name="Cooper D.N."/>
            <person name="de Jong P."/>
            <person name="Dermitzakis E.T."/>
            <person name="Eichler E.E."/>
            <person name="Flicek P."/>
            <person name="Goldman N."/>
            <person name="Mundy N.I."/>
            <person name="Ning Z."/>
            <person name="Odom D.T."/>
            <person name="Ponting C.P."/>
            <person name="Quail M.A."/>
            <person name="Ryder O.A."/>
            <person name="Searle S.M."/>
            <person name="Warren W.C."/>
            <person name="Wilson R.K."/>
            <person name="Schierup M.H."/>
            <person name="Rogers J."/>
            <person name="Tyler-Smith C."/>
            <person name="Durbin R."/>
        </authorList>
    </citation>
    <scope>NUCLEOTIDE SEQUENCE [LARGE SCALE GENOMIC DNA]</scope>
</reference>
<dbReference type="InParanoid" id="G3S9P0"/>
<evidence type="ECO:0000313" key="2">
    <source>
        <dbReference type="Ensembl" id="ENSGGOP00000024807.2"/>
    </source>
</evidence>
<accession>G3S9P0</accession>
<dbReference type="AlphaFoldDB" id="G3S9P0"/>
<dbReference type="EMBL" id="CABD030042710">
    <property type="status" value="NOT_ANNOTATED_CDS"/>
    <property type="molecule type" value="Genomic_DNA"/>
</dbReference>
<reference evidence="3" key="1">
    <citation type="submission" date="2011-05" db="EMBL/GenBank/DDBJ databases">
        <title>Insights into the evolution of the great apes provided by the gorilla genome.</title>
        <authorList>
            <person name="Scally A."/>
        </authorList>
    </citation>
    <scope>NUCLEOTIDE SEQUENCE [LARGE SCALE GENOMIC DNA]</scope>
</reference>
<dbReference type="Proteomes" id="UP000001519">
    <property type="component" value="Chromosome 5"/>
</dbReference>
<evidence type="ECO:0000256" key="1">
    <source>
        <dbReference type="SAM" id="MobiDB-lite"/>
    </source>
</evidence>
<dbReference type="eggNOG" id="KOG1175">
    <property type="taxonomic scope" value="Eukaryota"/>
</dbReference>
<proteinExistence type="predicted"/>
<reference evidence="2" key="3">
    <citation type="submission" date="2025-08" db="UniProtKB">
        <authorList>
            <consortium name="Ensembl"/>
        </authorList>
    </citation>
    <scope>IDENTIFICATION</scope>
</reference>
<dbReference type="HOGENOM" id="CLU_000022_3_3_1"/>
<dbReference type="STRING" id="9593.ENSGGOP00000024807"/>